<name>A0A379JQX2_ECTOL</name>
<dbReference type="RefSeq" id="WP_074855366.1">
    <property type="nucleotide sequence ID" value="NZ_CAURUH010000057.1"/>
</dbReference>
<dbReference type="Proteomes" id="UP000255303">
    <property type="component" value="Unassembled WGS sequence"/>
</dbReference>
<protein>
    <submittedName>
        <fullName evidence="2">Outer membrane protein-like protein</fullName>
    </submittedName>
</protein>
<evidence type="ECO:0000313" key="4">
    <source>
        <dbReference type="Proteomes" id="UP000272833"/>
    </source>
</evidence>
<accession>A0A379JQX2</accession>
<proteinExistence type="predicted"/>
<reference evidence="2 3" key="1">
    <citation type="submission" date="2018-06" db="EMBL/GenBank/DDBJ databases">
        <authorList>
            <consortium name="Pathogen Informatics"/>
            <person name="Doyle S."/>
        </authorList>
    </citation>
    <scope>NUCLEOTIDE SEQUENCE [LARGE SCALE GENOMIC DNA]</scope>
    <source>
        <strain evidence="2 3">NCTC10692</strain>
    </source>
</reference>
<sequence length="688" mass="77143">MVRSLSLIGLLLAVLPLHAEPLPLAILLDDLDGSAVARVGQAEQDVLAAQRSQREAEAGWQWFASAGTGHYRELVTEEVRDDYYGRDMALGLRHPLLGSLRRQVQAVEAVELEQQRQHARDLLRRAEQRLALRSAYADWWRAEQEQRWCAALLPAASEARARLQRRQHEGWLLASEARLQQAQWQSLERRCQRTPELLDGTRATLSGLAGQSIAAQQQAVAEPLSPQVRPLAAWKQALEAHPRLRERQDELRHAERNRQSPWYAGVDSSFSLAQSYEDRSGADKPGDGLVASISLSAPFDLLNYGNARDREGEARHQAALQRLEVEREQLLLGLGQALRAQRAAIDELSAAREELAVAEQVRHEQGLRRDAELENGLQSELAAELGRYGAGLRLIAAWHAAWLREAALRLFVEDDAGLVALLGEGQEHWSLTATSTSAGEWRQGVYVWDSRRLLQASSRRGELRDLRRAGMQRIYLGLSGAQVADIPTLRQRLQDSLDEAHGQGLEVGLLLGDPAWLEPAGRQGLLNLLGQLQGLPFDALHLDLEVEQLGWPVPDSRLQDWLDTLAAVASLNPWPLELSSHHRWFAEPQPGQTCVPCALPQRGVQQVSLMIYTRNAERSAELAEQIAQRWPALNFRLAQSVEPQLPATESWAGVPSRQLQQQVERWRTRLQPVGVTGIDWQDWSYYPH</sequence>
<dbReference type="Proteomes" id="UP000272833">
    <property type="component" value="Unassembled WGS sequence"/>
</dbReference>
<dbReference type="GO" id="GO:0015562">
    <property type="term" value="F:efflux transmembrane transporter activity"/>
    <property type="evidence" value="ECO:0007669"/>
    <property type="project" value="InterPro"/>
</dbReference>
<dbReference type="AlphaFoldDB" id="A0A379JQX2"/>
<dbReference type="EMBL" id="RHRS01000044">
    <property type="protein sequence ID" value="RRW32936.1"/>
    <property type="molecule type" value="Genomic_DNA"/>
</dbReference>
<dbReference type="Gene3D" id="1.20.1600.10">
    <property type="entry name" value="Outer membrane efflux proteins (OEP)"/>
    <property type="match status" value="1"/>
</dbReference>
<dbReference type="GO" id="GO:0016020">
    <property type="term" value="C:membrane"/>
    <property type="evidence" value="ECO:0007669"/>
    <property type="project" value="UniProtKB-SubCell"/>
</dbReference>
<dbReference type="SUPFAM" id="SSF56954">
    <property type="entry name" value="Outer membrane efflux proteins (OEP)"/>
    <property type="match status" value="1"/>
</dbReference>
<evidence type="ECO:0000313" key="1">
    <source>
        <dbReference type="EMBL" id="RRW32936.1"/>
    </source>
</evidence>
<reference evidence="1 4" key="2">
    <citation type="submission" date="2018-10" db="EMBL/GenBank/DDBJ databases">
        <title>Transmission dynamics of multidrug resistant bacteria on intensive care unit surfaces.</title>
        <authorList>
            <person name="D'Souza A.W."/>
            <person name="Potter R.F."/>
            <person name="Wallace M."/>
            <person name="Shupe A."/>
            <person name="Patel S."/>
            <person name="Sun S."/>
            <person name="Gul D."/>
            <person name="Kwon J.H."/>
            <person name="Andleeb S."/>
            <person name="Burnham C.-A.D."/>
            <person name="Dantas G."/>
        </authorList>
    </citation>
    <scope>NUCLEOTIDE SEQUENCE [LARGE SCALE GENOMIC DNA]</scope>
    <source>
        <strain evidence="1 4">PO_271</strain>
    </source>
</reference>
<evidence type="ECO:0000313" key="3">
    <source>
        <dbReference type="Proteomes" id="UP000255303"/>
    </source>
</evidence>
<gene>
    <name evidence="1" type="ORF">EGJ44_15915</name>
    <name evidence="2" type="ORF">NCTC10692_01317</name>
</gene>
<organism evidence="2 3">
    <name type="scientific">Ectopseudomonas oleovorans</name>
    <name type="common">Pseudomonas oleovorans</name>
    <dbReference type="NCBI Taxonomy" id="301"/>
    <lineage>
        <taxon>Bacteria</taxon>
        <taxon>Pseudomonadati</taxon>
        <taxon>Pseudomonadota</taxon>
        <taxon>Gammaproteobacteria</taxon>
        <taxon>Pseudomonadales</taxon>
        <taxon>Pseudomonadaceae</taxon>
        <taxon>Ectopseudomonas</taxon>
    </lineage>
</organism>
<evidence type="ECO:0000313" key="2">
    <source>
        <dbReference type="EMBL" id="SUD50888.1"/>
    </source>
</evidence>
<dbReference type="EMBL" id="UGUV01000002">
    <property type="protein sequence ID" value="SUD50888.1"/>
    <property type="molecule type" value="Genomic_DNA"/>
</dbReference>